<evidence type="ECO:0000256" key="1">
    <source>
        <dbReference type="SAM" id="MobiDB-lite"/>
    </source>
</evidence>
<feature type="compositionally biased region" description="Low complexity" evidence="1">
    <location>
        <begin position="181"/>
        <end position="198"/>
    </location>
</feature>
<organism evidence="2 3">
    <name type="scientific">Angustibacter aerolatus</name>
    <dbReference type="NCBI Taxonomy" id="1162965"/>
    <lineage>
        <taxon>Bacteria</taxon>
        <taxon>Bacillati</taxon>
        <taxon>Actinomycetota</taxon>
        <taxon>Actinomycetes</taxon>
        <taxon>Kineosporiales</taxon>
        <taxon>Kineosporiaceae</taxon>
    </lineage>
</organism>
<name>A0ABQ6JLG5_9ACTN</name>
<gene>
    <name evidence="2" type="ORF">GCM10025868_43500</name>
</gene>
<feature type="compositionally biased region" description="Basic and acidic residues" evidence="1">
    <location>
        <begin position="9"/>
        <end position="20"/>
    </location>
</feature>
<proteinExistence type="predicted"/>
<feature type="region of interest" description="Disordered" evidence="1">
    <location>
        <begin position="175"/>
        <end position="198"/>
    </location>
</feature>
<accession>A0ABQ6JLG5</accession>
<comment type="caution">
    <text evidence="2">The sequence shown here is derived from an EMBL/GenBank/DDBJ whole genome shotgun (WGS) entry which is preliminary data.</text>
</comment>
<evidence type="ECO:0000313" key="3">
    <source>
        <dbReference type="Proteomes" id="UP001157017"/>
    </source>
</evidence>
<feature type="region of interest" description="Disordered" evidence="1">
    <location>
        <begin position="213"/>
        <end position="266"/>
    </location>
</feature>
<protein>
    <recommendedName>
        <fullName evidence="4">Zinc ribbon domain-containing protein</fullName>
    </recommendedName>
</protein>
<evidence type="ECO:0000313" key="2">
    <source>
        <dbReference type="EMBL" id="GMA89100.1"/>
    </source>
</evidence>
<evidence type="ECO:0008006" key="4">
    <source>
        <dbReference type="Google" id="ProtNLM"/>
    </source>
</evidence>
<reference evidence="3" key="1">
    <citation type="journal article" date="2019" name="Int. J. Syst. Evol. Microbiol.">
        <title>The Global Catalogue of Microorganisms (GCM) 10K type strain sequencing project: providing services to taxonomists for standard genome sequencing and annotation.</title>
        <authorList>
            <consortium name="The Broad Institute Genomics Platform"/>
            <consortium name="The Broad Institute Genome Sequencing Center for Infectious Disease"/>
            <person name="Wu L."/>
            <person name="Ma J."/>
        </authorList>
    </citation>
    <scope>NUCLEOTIDE SEQUENCE [LARGE SCALE GENOMIC DNA]</scope>
    <source>
        <strain evidence="3">NBRC 108730</strain>
    </source>
</reference>
<feature type="region of interest" description="Disordered" evidence="1">
    <location>
        <begin position="126"/>
        <end position="151"/>
    </location>
</feature>
<keyword evidence="3" id="KW-1185">Reference proteome</keyword>
<dbReference type="EMBL" id="BSUZ01000001">
    <property type="protein sequence ID" value="GMA89100.1"/>
    <property type="molecule type" value="Genomic_DNA"/>
</dbReference>
<feature type="region of interest" description="Disordered" evidence="1">
    <location>
        <begin position="1"/>
        <end position="33"/>
    </location>
</feature>
<dbReference type="Proteomes" id="UP001157017">
    <property type="component" value="Unassembled WGS sequence"/>
</dbReference>
<feature type="compositionally biased region" description="Low complexity" evidence="1">
    <location>
        <begin position="130"/>
        <end position="139"/>
    </location>
</feature>
<sequence length="266" mass="27153">MDSATGASLREDVGRRRDVAADPIQTVPRPTRTSPILARPAVVRWCPVDGRRGRGVPAATTAGGSSRLAGTPMLQGVEPETLPATPPTTATNDRPALPERCPGCGLTLRGAITWCPTCFTDLTPAPPQAAAPQPVAAEPSDGADDHPPATDADADAALEAAADRMLAALAASERSTGGCGRACPAPAGPGRRSGRPASWRSAASRWSPCCCSATSSEPHPARPPHRGSLCVTTRARRPAGPGGGDPMADRTESSTVVEAPPPTCSR</sequence>